<feature type="region of interest" description="Disordered" evidence="1">
    <location>
        <begin position="390"/>
        <end position="443"/>
    </location>
</feature>
<dbReference type="AlphaFoldDB" id="A0AAN6G958"/>
<evidence type="ECO:0000313" key="3">
    <source>
        <dbReference type="Proteomes" id="UP001176521"/>
    </source>
</evidence>
<feature type="compositionally biased region" description="Gly residues" evidence="1">
    <location>
        <begin position="425"/>
        <end position="434"/>
    </location>
</feature>
<accession>A0AAN6G958</accession>
<dbReference type="EMBL" id="JAPDMQ010000500">
    <property type="protein sequence ID" value="KAK0523618.1"/>
    <property type="molecule type" value="Genomic_DNA"/>
</dbReference>
<proteinExistence type="predicted"/>
<feature type="region of interest" description="Disordered" evidence="1">
    <location>
        <begin position="295"/>
        <end position="315"/>
    </location>
</feature>
<organism evidence="2 3">
    <name type="scientific">Tilletia horrida</name>
    <dbReference type="NCBI Taxonomy" id="155126"/>
    <lineage>
        <taxon>Eukaryota</taxon>
        <taxon>Fungi</taxon>
        <taxon>Dikarya</taxon>
        <taxon>Basidiomycota</taxon>
        <taxon>Ustilaginomycotina</taxon>
        <taxon>Exobasidiomycetes</taxon>
        <taxon>Tilletiales</taxon>
        <taxon>Tilletiaceae</taxon>
        <taxon>Tilletia</taxon>
    </lineage>
</organism>
<evidence type="ECO:0000256" key="1">
    <source>
        <dbReference type="SAM" id="MobiDB-lite"/>
    </source>
</evidence>
<feature type="compositionally biased region" description="Basic and acidic residues" evidence="1">
    <location>
        <begin position="295"/>
        <end position="307"/>
    </location>
</feature>
<feature type="compositionally biased region" description="Gly residues" evidence="1">
    <location>
        <begin position="14"/>
        <end position="26"/>
    </location>
</feature>
<evidence type="ECO:0000313" key="2">
    <source>
        <dbReference type="EMBL" id="KAK0523618.1"/>
    </source>
</evidence>
<gene>
    <name evidence="2" type="ORF">OC842_006087</name>
</gene>
<feature type="region of interest" description="Disordered" evidence="1">
    <location>
        <begin position="1"/>
        <end position="31"/>
    </location>
</feature>
<name>A0AAN6G958_9BASI</name>
<comment type="caution">
    <text evidence="2">The sequence shown here is derived from an EMBL/GenBank/DDBJ whole genome shotgun (WGS) entry which is preliminary data.</text>
</comment>
<keyword evidence="3" id="KW-1185">Reference proteome</keyword>
<dbReference type="Proteomes" id="UP001176521">
    <property type="component" value="Unassembled WGS sequence"/>
</dbReference>
<sequence length="466" mass="49330">MNGARPYILLPQHGSGGTSHGAGGSRAGSAAKTDALRVEALEASLREMRTMAAQSPASMSFSNFHSLLMLPDFPRPPALPAQPQRLNGGAAPAVGHISGTQQAPLAGPSHLSLNGGDDSTAGGGHDATTLPLFAQAMMPPSIPHKLTPWEELSIRRDSEQRPYRDVHLLTGKRKRRRSAHPSWADGGITLPLISSKLLGKVESALRLGLCKMDAARLIAGGAGFLVAPQFEAEKTIPSVSAEEEGARVRRRHKRRRLHAGHEIGGGANVPRFGGMRSSADAEVDGAVLELIERIRQPGRDESAHDEGGEADGSDVESAYESEVDEWEVEVSHAISQRSHAHASSTSEIARRLGKALAVPLSANSTLLQVPLGETERRAWNEEARQQRQIRLAEGRQGGSQQQRQDDDEEGDPESTLPVGTQGDVAGSGGAGPGGMPSDAEPEELEATLAIASEQMLYELTSGDKAG</sequence>
<reference evidence="2" key="1">
    <citation type="journal article" date="2023" name="PhytoFront">
        <title>Draft Genome Resources of Seven Strains of Tilletia horrida, Causal Agent of Kernel Smut of Rice.</title>
        <authorList>
            <person name="Khanal S."/>
            <person name="Antony Babu S."/>
            <person name="Zhou X.G."/>
        </authorList>
    </citation>
    <scope>NUCLEOTIDE SEQUENCE</scope>
    <source>
        <strain evidence="2">TX3</strain>
    </source>
</reference>
<protein>
    <submittedName>
        <fullName evidence="2">Uncharacterized protein</fullName>
    </submittedName>
</protein>